<keyword evidence="3" id="KW-1185">Reference proteome</keyword>
<sequence>MRTVKGTTFSSLSLVVFCLFAFVIVCQRTVKAQSLPPAKYDGFVYTNHRVDSDTIMIEAFFDPVCSDSRDAWPPLKQAIQHYGPRVMLTIHLLPLPYHDYAFATSRALHIVNLLNPSATFRLLESFFKHQERFLTDQTLNMSKVAVVNDIVKFTAESVGNSYYSAIKSGFNDSKTDLKTRVSFKYSTSRGVFGTPTFYINGFALPDPGSAIDYKKWRSVIDPLLVAQGRKRKGATFSSLSSVAICYCLFAFVNVSQRTVQAQSLPPAKYDGFVYTNHQVDSDTILIEAFFDPVCPDSRDSWPPLKQAIQHYGSRVMLTIHLLPLPYHDYAFATSRALHIVNLLNPSATFRLLESFFEHQERFYNDQTRNMSRVAVVNEIIKFTAESVGNSYYSAIEAGFSDRKTDLKTRVSFKYSTSRGVFGTPTFYINGFALPDPGSTRDYKGWRSIIDPLLVAQGRKSENSPHLFL</sequence>
<dbReference type="PANTHER" id="PTHR33875:SF2">
    <property type="entry name" value="ACR183CP"/>
    <property type="match status" value="1"/>
</dbReference>
<reference evidence="4" key="1">
    <citation type="submission" date="2025-08" db="UniProtKB">
        <authorList>
            <consortium name="RefSeq"/>
        </authorList>
    </citation>
    <scope>IDENTIFICATION</scope>
    <source>
        <tissue evidence="4">Leaf</tissue>
    </source>
</reference>
<feature type="domain" description="Thioredoxin-like fold" evidence="2">
    <location>
        <begin position="286"/>
        <end position="450"/>
    </location>
</feature>
<dbReference type="Gene3D" id="3.40.30.10">
    <property type="entry name" value="Glutaredoxin"/>
    <property type="match status" value="2"/>
</dbReference>
<dbReference type="GeneID" id="110417366"/>
<feature type="chain" id="PRO_5026741352" evidence="1">
    <location>
        <begin position="33"/>
        <end position="468"/>
    </location>
</feature>
<accession>A0A6J1AFE2</accession>
<dbReference type="AlphaFoldDB" id="A0A6J1AFE2"/>
<evidence type="ECO:0000313" key="4">
    <source>
        <dbReference type="RefSeq" id="XP_021285364.1"/>
    </source>
</evidence>
<dbReference type="CDD" id="cd02972">
    <property type="entry name" value="DsbA_family"/>
    <property type="match status" value="2"/>
</dbReference>
<name>A0A6J1AFE2_9ROSI</name>
<protein>
    <submittedName>
        <fullName evidence="4">Uncharacterized protein LOC110417366 isoform X2</fullName>
    </submittedName>
</protein>
<dbReference type="InterPro" id="IPR012336">
    <property type="entry name" value="Thioredoxin-like_fold"/>
</dbReference>
<keyword evidence="1" id="KW-0732">Signal</keyword>
<dbReference type="Pfam" id="PF13462">
    <property type="entry name" value="Thioredoxin_4"/>
    <property type="match status" value="1"/>
</dbReference>
<dbReference type="OrthoDB" id="37297at2759"/>
<evidence type="ECO:0000313" key="3">
    <source>
        <dbReference type="Proteomes" id="UP000504621"/>
    </source>
</evidence>
<gene>
    <name evidence="4" type="primary">LOC110417366</name>
</gene>
<evidence type="ECO:0000256" key="1">
    <source>
        <dbReference type="SAM" id="SignalP"/>
    </source>
</evidence>
<dbReference type="PANTHER" id="PTHR33875">
    <property type="entry name" value="OS09G0542200 PROTEIN"/>
    <property type="match status" value="1"/>
</dbReference>
<dbReference type="RefSeq" id="XP_021285364.1">
    <property type="nucleotide sequence ID" value="XM_021429689.1"/>
</dbReference>
<dbReference type="InterPro" id="IPR036249">
    <property type="entry name" value="Thioredoxin-like_sf"/>
</dbReference>
<feature type="signal peptide" evidence="1">
    <location>
        <begin position="1"/>
        <end position="32"/>
    </location>
</feature>
<proteinExistence type="predicted"/>
<dbReference type="Proteomes" id="UP000504621">
    <property type="component" value="Unplaced"/>
</dbReference>
<evidence type="ECO:0000259" key="2">
    <source>
        <dbReference type="Pfam" id="PF13462"/>
    </source>
</evidence>
<dbReference type="SUPFAM" id="SSF52833">
    <property type="entry name" value="Thioredoxin-like"/>
    <property type="match status" value="2"/>
</dbReference>
<organism evidence="3 4">
    <name type="scientific">Herrania umbratica</name>
    <dbReference type="NCBI Taxonomy" id="108875"/>
    <lineage>
        <taxon>Eukaryota</taxon>
        <taxon>Viridiplantae</taxon>
        <taxon>Streptophyta</taxon>
        <taxon>Embryophyta</taxon>
        <taxon>Tracheophyta</taxon>
        <taxon>Spermatophyta</taxon>
        <taxon>Magnoliopsida</taxon>
        <taxon>eudicotyledons</taxon>
        <taxon>Gunneridae</taxon>
        <taxon>Pentapetalae</taxon>
        <taxon>rosids</taxon>
        <taxon>malvids</taxon>
        <taxon>Malvales</taxon>
        <taxon>Malvaceae</taxon>
        <taxon>Byttnerioideae</taxon>
        <taxon>Herrania</taxon>
    </lineage>
</organism>